<dbReference type="GO" id="GO:0005524">
    <property type="term" value="F:ATP binding"/>
    <property type="evidence" value="ECO:0007669"/>
    <property type="project" value="UniProtKB-KW"/>
</dbReference>
<dbReference type="PANTHER" id="PTHR41299:SF1">
    <property type="entry name" value="THIAMINE PYROPHOSPHOKINASE"/>
    <property type="match status" value="1"/>
</dbReference>
<dbReference type="GO" id="GO:0016301">
    <property type="term" value="F:kinase activity"/>
    <property type="evidence" value="ECO:0007669"/>
    <property type="project" value="UniProtKB-KW"/>
</dbReference>
<dbReference type="EMBL" id="LSQZ01000018">
    <property type="protein sequence ID" value="KXI13748.1"/>
    <property type="molecule type" value="Genomic_DNA"/>
</dbReference>
<dbReference type="EC" id="2.7.6.2" evidence="5"/>
<evidence type="ECO:0000256" key="5">
    <source>
        <dbReference type="NCBIfam" id="TIGR01378"/>
    </source>
</evidence>
<sequence>MIKLAKEKKASLFLNGEIEDIDQIKSKFDKENYDIVIGVDGGANHLQRIGAVPDYIVGDLDSIDKESLTFFIEKGTEFKKYPSKKNETDTELAIWLARDLGAQSIDLYGALGGRIDHEIANIHLLYYIIKRGLNPRILDKNRDLYIVGKDPLEISGKAGDLISLIPLYGDAKGVTLGGLEYPLEKYDMEFSKPRGISNVMIGQKCSISLEEGYLLAIKNEL</sequence>
<dbReference type="AlphaFoldDB" id="A0A135YWG3"/>
<dbReference type="InterPro" id="IPR053149">
    <property type="entry name" value="TPK"/>
</dbReference>
<dbReference type="SMART" id="SM00983">
    <property type="entry name" value="TPK_B1_binding"/>
    <property type="match status" value="1"/>
</dbReference>
<dbReference type="Gene3D" id="3.40.50.10240">
    <property type="entry name" value="Thiamin pyrophosphokinase, catalytic domain"/>
    <property type="match status" value="1"/>
</dbReference>
<dbReference type="Pfam" id="PF04265">
    <property type="entry name" value="TPK_B1_binding"/>
    <property type="match status" value="1"/>
</dbReference>
<dbReference type="STRING" id="1261.HMPREF3195_00551"/>
<keyword evidence="1" id="KW-0808">Transferase</keyword>
<accession>A0A135YWG3</accession>
<dbReference type="eggNOG" id="COG1564">
    <property type="taxonomic scope" value="Bacteria"/>
</dbReference>
<dbReference type="Pfam" id="PF04263">
    <property type="entry name" value="TPK_catalytic"/>
    <property type="match status" value="1"/>
</dbReference>
<dbReference type="SUPFAM" id="SSF63999">
    <property type="entry name" value="Thiamin pyrophosphokinase, catalytic domain"/>
    <property type="match status" value="1"/>
</dbReference>
<dbReference type="SUPFAM" id="SSF63862">
    <property type="entry name" value="Thiamin pyrophosphokinase, substrate-binding domain"/>
    <property type="match status" value="1"/>
</dbReference>
<organism evidence="7 8">
    <name type="scientific">Peptostreptococcus anaerobius</name>
    <dbReference type="NCBI Taxonomy" id="1261"/>
    <lineage>
        <taxon>Bacteria</taxon>
        <taxon>Bacillati</taxon>
        <taxon>Bacillota</taxon>
        <taxon>Clostridia</taxon>
        <taxon>Peptostreptococcales</taxon>
        <taxon>Peptostreptococcaceae</taxon>
        <taxon>Peptostreptococcus</taxon>
    </lineage>
</organism>
<evidence type="ECO:0000256" key="1">
    <source>
        <dbReference type="ARBA" id="ARBA00022679"/>
    </source>
</evidence>
<evidence type="ECO:0000256" key="3">
    <source>
        <dbReference type="ARBA" id="ARBA00022777"/>
    </source>
</evidence>
<dbReference type="GO" id="GO:0009229">
    <property type="term" value="P:thiamine diphosphate biosynthetic process"/>
    <property type="evidence" value="ECO:0007669"/>
    <property type="project" value="InterPro"/>
</dbReference>
<dbReference type="PATRIC" id="fig|1261.5.peg.557"/>
<dbReference type="InterPro" id="IPR036371">
    <property type="entry name" value="TPK_B1-bd_sf"/>
</dbReference>
<dbReference type="GO" id="GO:0004788">
    <property type="term" value="F:thiamine diphosphokinase activity"/>
    <property type="evidence" value="ECO:0007669"/>
    <property type="project" value="UniProtKB-UniRule"/>
</dbReference>
<dbReference type="InterPro" id="IPR006282">
    <property type="entry name" value="Thi_PPkinase"/>
</dbReference>
<evidence type="ECO:0000256" key="2">
    <source>
        <dbReference type="ARBA" id="ARBA00022741"/>
    </source>
</evidence>
<dbReference type="InterPro" id="IPR036759">
    <property type="entry name" value="TPK_catalytic_sf"/>
</dbReference>
<dbReference type="GO" id="GO:0006772">
    <property type="term" value="P:thiamine metabolic process"/>
    <property type="evidence" value="ECO:0007669"/>
    <property type="project" value="UniProtKB-UniRule"/>
</dbReference>
<evidence type="ECO:0000259" key="6">
    <source>
        <dbReference type="SMART" id="SM00983"/>
    </source>
</evidence>
<proteinExistence type="predicted"/>
<reference evidence="7 8" key="1">
    <citation type="submission" date="2016-02" db="EMBL/GenBank/DDBJ databases">
        <authorList>
            <person name="Wen L."/>
            <person name="He K."/>
            <person name="Yang H."/>
        </authorList>
    </citation>
    <scope>NUCLEOTIDE SEQUENCE [LARGE SCALE GENOMIC DNA]</scope>
    <source>
        <strain evidence="7 8">MJR8628A</strain>
    </source>
</reference>
<dbReference type="NCBIfam" id="TIGR01378">
    <property type="entry name" value="thi_PPkinase"/>
    <property type="match status" value="1"/>
</dbReference>
<keyword evidence="3 7" id="KW-0418">Kinase</keyword>
<dbReference type="PANTHER" id="PTHR41299">
    <property type="entry name" value="THIAMINE PYROPHOSPHOKINASE"/>
    <property type="match status" value="1"/>
</dbReference>
<evidence type="ECO:0000313" key="8">
    <source>
        <dbReference type="Proteomes" id="UP000070326"/>
    </source>
</evidence>
<gene>
    <name evidence="7" type="ORF">HMPREF3195_00551</name>
</gene>
<comment type="caution">
    <text evidence="7">The sequence shown here is derived from an EMBL/GenBank/DDBJ whole genome shotgun (WGS) entry which is preliminary data.</text>
</comment>
<name>A0A135YWG3_9FIRM</name>
<protein>
    <recommendedName>
        <fullName evidence="5">Thiamine diphosphokinase</fullName>
        <ecNumber evidence="5">2.7.6.2</ecNumber>
    </recommendedName>
</protein>
<evidence type="ECO:0000256" key="4">
    <source>
        <dbReference type="ARBA" id="ARBA00022840"/>
    </source>
</evidence>
<dbReference type="CDD" id="cd07995">
    <property type="entry name" value="TPK"/>
    <property type="match status" value="1"/>
</dbReference>
<feature type="domain" description="Thiamin pyrophosphokinase thiamin-binding" evidence="6">
    <location>
        <begin position="156"/>
        <end position="215"/>
    </location>
</feature>
<keyword evidence="4" id="KW-0067">ATP-binding</keyword>
<dbReference type="InterPro" id="IPR007373">
    <property type="entry name" value="Thiamin_PyroPKinase_B1-bd"/>
</dbReference>
<dbReference type="Proteomes" id="UP000070326">
    <property type="component" value="Unassembled WGS sequence"/>
</dbReference>
<dbReference type="InterPro" id="IPR007371">
    <property type="entry name" value="TPK_catalytic"/>
</dbReference>
<keyword evidence="2" id="KW-0547">Nucleotide-binding</keyword>
<evidence type="ECO:0000313" key="7">
    <source>
        <dbReference type="EMBL" id="KXI13748.1"/>
    </source>
</evidence>
<dbReference type="GO" id="GO:0030975">
    <property type="term" value="F:thiamine binding"/>
    <property type="evidence" value="ECO:0007669"/>
    <property type="project" value="InterPro"/>
</dbReference>